<dbReference type="EMBL" id="LGRX02026372">
    <property type="protein sequence ID" value="KAK3250971.1"/>
    <property type="molecule type" value="Genomic_DNA"/>
</dbReference>
<keyword evidence="1" id="KW-0812">Transmembrane</keyword>
<sequence>IVEGKPGDGALGGTFLTATQNKRLYAGLPVDVKNATSLAVGLLVEHKGGQELLPLIEPAEPLPCKRQHTWRADEREEVSFTVVQRLPCPWSDASQERSDKECWMPLSVSQSPLRSQEGDAPVTLESATSVMELDADGLLHLRLEDLGSPTAASQAAAHRKNSMARVWKMLSATLLLLFLLSPMVYMAYDQHSQTVAAAERHYLNKLRLENYYKKHIPDKLAVDDVDAMLEATMENYAGKEHILWKHLEKKYGFFPIIARMPNKTRSSDL</sequence>
<evidence type="ECO:0000256" key="1">
    <source>
        <dbReference type="SAM" id="Phobius"/>
    </source>
</evidence>
<name>A0AAE0F3Q6_9CHLO</name>
<protein>
    <submittedName>
        <fullName evidence="2">Uncharacterized protein</fullName>
    </submittedName>
</protein>
<dbReference type="Proteomes" id="UP001190700">
    <property type="component" value="Unassembled WGS sequence"/>
</dbReference>
<feature type="non-terminal residue" evidence="2">
    <location>
        <position position="1"/>
    </location>
</feature>
<accession>A0AAE0F3Q6</accession>
<gene>
    <name evidence="2" type="ORF">CYMTET_39678</name>
</gene>
<feature type="transmembrane region" description="Helical" evidence="1">
    <location>
        <begin position="169"/>
        <end position="188"/>
    </location>
</feature>
<evidence type="ECO:0000313" key="3">
    <source>
        <dbReference type="Proteomes" id="UP001190700"/>
    </source>
</evidence>
<reference evidence="2 3" key="1">
    <citation type="journal article" date="2015" name="Genome Biol. Evol.">
        <title>Comparative Genomics of a Bacterivorous Green Alga Reveals Evolutionary Causalities and Consequences of Phago-Mixotrophic Mode of Nutrition.</title>
        <authorList>
            <person name="Burns J.A."/>
            <person name="Paasch A."/>
            <person name="Narechania A."/>
            <person name="Kim E."/>
        </authorList>
    </citation>
    <scope>NUCLEOTIDE SEQUENCE [LARGE SCALE GENOMIC DNA]</scope>
    <source>
        <strain evidence="2 3">PLY_AMNH</strain>
    </source>
</reference>
<dbReference type="AlphaFoldDB" id="A0AAE0F3Q6"/>
<organism evidence="2 3">
    <name type="scientific">Cymbomonas tetramitiformis</name>
    <dbReference type="NCBI Taxonomy" id="36881"/>
    <lineage>
        <taxon>Eukaryota</taxon>
        <taxon>Viridiplantae</taxon>
        <taxon>Chlorophyta</taxon>
        <taxon>Pyramimonadophyceae</taxon>
        <taxon>Pyramimonadales</taxon>
        <taxon>Pyramimonadaceae</taxon>
        <taxon>Cymbomonas</taxon>
    </lineage>
</organism>
<keyword evidence="1" id="KW-1133">Transmembrane helix</keyword>
<keyword evidence="1" id="KW-0472">Membrane</keyword>
<evidence type="ECO:0000313" key="2">
    <source>
        <dbReference type="EMBL" id="KAK3250971.1"/>
    </source>
</evidence>
<comment type="caution">
    <text evidence="2">The sequence shown here is derived from an EMBL/GenBank/DDBJ whole genome shotgun (WGS) entry which is preliminary data.</text>
</comment>
<keyword evidence="3" id="KW-1185">Reference proteome</keyword>
<proteinExistence type="predicted"/>